<dbReference type="Ensembl" id="ENSPCET00000017484.1">
    <property type="protein sequence ID" value="ENSPCEP00000016889.1"/>
    <property type="gene ID" value="ENSPCEG00000013278.1"/>
</dbReference>
<keyword evidence="7" id="KW-0333">Golgi apparatus</keyword>
<accession>A0A8C8S9Z4</accession>
<dbReference type="GO" id="GO:0060400">
    <property type="term" value="P:negative regulation of growth hormone receptor signaling pathway"/>
    <property type="evidence" value="ECO:0007669"/>
    <property type="project" value="TreeGrafter"/>
</dbReference>
<evidence type="ECO:0000256" key="8">
    <source>
        <dbReference type="ARBA" id="ARBA00023136"/>
    </source>
</evidence>
<evidence type="ECO:0000256" key="3">
    <source>
        <dbReference type="ARBA" id="ARBA00005645"/>
    </source>
</evidence>
<comment type="subcellular location">
    <subcellularLocation>
        <location evidence="1">Endosome membrane</location>
    </subcellularLocation>
    <subcellularLocation>
        <location evidence="2">Golgi apparatus membrane</location>
        <topology evidence="2">Multi-pass membrane protein</topology>
    </subcellularLocation>
</comment>
<comment type="similarity">
    <text evidence="3">Belongs to the OB-RGRP/VPS55 family.</text>
</comment>
<reference evidence="14" key="2">
    <citation type="submission" date="2025-09" db="UniProtKB">
        <authorList>
            <consortium name="Ensembl"/>
        </authorList>
    </citation>
    <scope>IDENTIFICATION</scope>
</reference>
<evidence type="ECO:0000256" key="1">
    <source>
        <dbReference type="ARBA" id="ARBA00004608"/>
    </source>
</evidence>
<feature type="compositionally biased region" description="Gly residues" evidence="12">
    <location>
        <begin position="13"/>
        <end position="23"/>
    </location>
</feature>
<evidence type="ECO:0000256" key="2">
    <source>
        <dbReference type="ARBA" id="ARBA00004653"/>
    </source>
</evidence>
<evidence type="ECO:0000313" key="15">
    <source>
        <dbReference type="Proteomes" id="UP000694393"/>
    </source>
</evidence>
<organism evidence="14 15">
    <name type="scientific">Pelusios castaneus</name>
    <name type="common">West African mud turtle</name>
    <dbReference type="NCBI Taxonomy" id="367368"/>
    <lineage>
        <taxon>Eukaryota</taxon>
        <taxon>Metazoa</taxon>
        <taxon>Chordata</taxon>
        <taxon>Craniata</taxon>
        <taxon>Vertebrata</taxon>
        <taxon>Euteleostomi</taxon>
        <taxon>Archelosauria</taxon>
        <taxon>Testudinata</taxon>
        <taxon>Testudines</taxon>
        <taxon>Pleurodira</taxon>
        <taxon>Pelomedusidae</taxon>
        <taxon>Pelusios</taxon>
    </lineage>
</organism>
<evidence type="ECO:0000256" key="4">
    <source>
        <dbReference type="ARBA" id="ARBA00022692"/>
    </source>
</evidence>
<keyword evidence="5" id="KW-0967">Endosome</keyword>
<evidence type="ECO:0000256" key="9">
    <source>
        <dbReference type="ARBA" id="ARBA00040088"/>
    </source>
</evidence>
<dbReference type="PANTHER" id="PTHR12050">
    <property type="entry name" value="LEPTIN RECEPTOR-RELATED"/>
    <property type="match status" value="1"/>
</dbReference>
<dbReference type="GO" id="GO:0000139">
    <property type="term" value="C:Golgi membrane"/>
    <property type="evidence" value="ECO:0007669"/>
    <property type="project" value="UniProtKB-SubCell"/>
</dbReference>
<dbReference type="Pfam" id="PF04133">
    <property type="entry name" value="Vps55"/>
    <property type="match status" value="1"/>
</dbReference>
<evidence type="ECO:0000256" key="10">
    <source>
        <dbReference type="ARBA" id="ARBA00042171"/>
    </source>
</evidence>
<keyword evidence="4 13" id="KW-0812">Transmembrane</keyword>
<evidence type="ECO:0000256" key="6">
    <source>
        <dbReference type="ARBA" id="ARBA00022989"/>
    </source>
</evidence>
<evidence type="ECO:0000256" key="12">
    <source>
        <dbReference type="SAM" id="MobiDB-lite"/>
    </source>
</evidence>
<feature type="region of interest" description="Disordered" evidence="12">
    <location>
        <begin position="1"/>
        <end position="24"/>
    </location>
</feature>
<protein>
    <recommendedName>
        <fullName evidence="9">Leptin receptor gene-related protein</fullName>
    </recommendedName>
    <alternativeName>
        <fullName evidence="10">Endospanin-1</fullName>
    </alternativeName>
    <alternativeName>
        <fullName evidence="11">OB-R gene-related protein</fullName>
    </alternativeName>
</protein>
<feature type="compositionally biased region" description="Basic and acidic residues" evidence="12">
    <location>
        <begin position="1"/>
        <end position="12"/>
    </location>
</feature>
<evidence type="ECO:0000256" key="7">
    <source>
        <dbReference type="ARBA" id="ARBA00023034"/>
    </source>
</evidence>
<name>A0A8C8S9Z4_9SAUR</name>
<sequence>MGWEIRSDEGGKGVDGAVGGESGGKGERCVYGGGLGGVSGAIGLTFLMLGCALEYYGVSDDTDAASSACRELAYFFTTGIVVSAFGFPIILARVGAVCSLSWEKI</sequence>
<evidence type="ECO:0000313" key="14">
    <source>
        <dbReference type="Ensembl" id="ENSPCEP00000016889.1"/>
    </source>
</evidence>
<reference evidence="14" key="1">
    <citation type="submission" date="2025-08" db="UniProtKB">
        <authorList>
            <consortium name="Ensembl"/>
        </authorList>
    </citation>
    <scope>IDENTIFICATION</scope>
</reference>
<dbReference type="AlphaFoldDB" id="A0A8C8S9Z4"/>
<feature type="transmembrane region" description="Helical" evidence="13">
    <location>
        <begin position="35"/>
        <end position="57"/>
    </location>
</feature>
<evidence type="ECO:0000256" key="13">
    <source>
        <dbReference type="SAM" id="Phobius"/>
    </source>
</evidence>
<evidence type="ECO:0000256" key="11">
    <source>
        <dbReference type="ARBA" id="ARBA00042793"/>
    </source>
</evidence>
<keyword evidence="15" id="KW-1185">Reference proteome</keyword>
<dbReference type="PANTHER" id="PTHR12050:SF3">
    <property type="entry name" value="LEPTIN RECEPTOR GENE-RELATED PROTEIN"/>
    <property type="match status" value="1"/>
</dbReference>
<keyword evidence="6 13" id="KW-1133">Transmembrane helix</keyword>
<keyword evidence="8 13" id="KW-0472">Membrane</keyword>
<evidence type="ECO:0000256" key="5">
    <source>
        <dbReference type="ARBA" id="ARBA00022753"/>
    </source>
</evidence>
<feature type="transmembrane region" description="Helical" evidence="13">
    <location>
        <begin position="72"/>
        <end position="96"/>
    </location>
</feature>
<dbReference type="GO" id="GO:0010008">
    <property type="term" value="C:endosome membrane"/>
    <property type="evidence" value="ECO:0007669"/>
    <property type="project" value="UniProtKB-SubCell"/>
</dbReference>
<dbReference type="GO" id="GO:0032511">
    <property type="term" value="P:late endosome to vacuole transport via multivesicular body sorting pathway"/>
    <property type="evidence" value="ECO:0007669"/>
    <property type="project" value="TreeGrafter"/>
</dbReference>
<proteinExistence type="inferred from homology"/>
<dbReference type="InterPro" id="IPR007262">
    <property type="entry name" value="Vps55/LEPROT"/>
</dbReference>
<dbReference type="Proteomes" id="UP000694393">
    <property type="component" value="Unplaced"/>
</dbReference>